<accession>A0A2L2YVG0</accession>
<dbReference type="OrthoDB" id="6426317at2759"/>
<name>A0A2L2YVG0_PARTP</name>
<organism evidence="1">
    <name type="scientific">Parasteatoda tepidariorum</name>
    <name type="common">Common house spider</name>
    <name type="synonym">Achaearanea tepidariorum</name>
    <dbReference type="NCBI Taxonomy" id="114398"/>
    <lineage>
        <taxon>Eukaryota</taxon>
        <taxon>Metazoa</taxon>
        <taxon>Ecdysozoa</taxon>
        <taxon>Arthropoda</taxon>
        <taxon>Chelicerata</taxon>
        <taxon>Arachnida</taxon>
        <taxon>Araneae</taxon>
        <taxon>Araneomorphae</taxon>
        <taxon>Entelegynae</taxon>
        <taxon>Araneoidea</taxon>
        <taxon>Theridiidae</taxon>
        <taxon>Parasteatoda</taxon>
    </lineage>
</organism>
<dbReference type="AlphaFoldDB" id="A0A2L2YVG0"/>
<evidence type="ECO:0000313" key="1">
    <source>
        <dbReference type="EMBL" id="LAA12131.1"/>
    </source>
</evidence>
<sequence length="135" mass="16201">MTFLDVVSTLTLLDMVERNEAGKYVVTVDEDVLKSYMCKINKKKPQELIVDPLYLVWEPRRVVKNDNCKKCRKETSKVRDKKKQYLSERTKTNNKMEKVFVGGLWYSREKIKCETCLLTQERERRKLLKHKNKRK</sequence>
<proteinExistence type="evidence at transcript level"/>
<protein>
    <submittedName>
        <fullName evidence="1">Uncharacterized protein</fullName>
    </submittedName>
</protein>
<dbReference type="EMBL" id="IAAA01061083">
    <property type="protein sequence ID" value="LAA12131.1"/>
    <property type="molecule type" value="mRNA"/>
</dbReference>
<reference evidence="1" key="1">
    <citation type="journal article" date="2016" name="Mol. Ecol. Resour.">
        <title>Evaluation of the impact of RNA preservation methods of spiders for de novo transcriptome assembly.</title>
        <authorList>
            <person name="Kono N."/>
            <person name="Nakamura H."/>
            <person name="Ito Y."/>
            <person name="Tomita M."/>
            <person name="Arakawa K."/>
        </authorList>
    </citation>
    <scope>NUCLEOTIDE SEQUENCE</scope>
    <source>
        <tissue evidence="1">Whole body</tissue>
    </source>
</reference>